<accession>A0A4R1R3H9</accession>
<dbReference type="STRING" id="1469948.GCA_000732725_00895"/>
<evidence type="ECO:0000313" key="3">
    <source>
        <dbReference type="Proteomes" id="UP000295718"/>
    </source>
</evidence>
<sequence length="54" mass="5486">MEAVQTALVASLTDIGSGIMSVLTLVLPIALGIVGAVMVVIFGVKLFKKLTGKA</sequence>
<keyword evidence="3" id="KW-1185">Reference proteome</keyword>
<dbReference type="Proteomes" id="UP000295718">
    <property type="component" value="Unassembled WGS sequence"/>
</dbReference>
<proteinExistence type="predicted"/>
<reference evidence="2 3" key="1">
    <citation type="submission" date="2019-03" db="EMBL/GenBank/DDBJ databases">
        <title>Genomic Encyclopedia of Type Strains, Phase IV (KMG-IV): sequencing the most valuable type-strain genomes for metagenomic binning, comparative biology and taxonomic classification.</title>
        <authorList>
            <person name="Goeker M."/>
        </authorList>
    </citation>
    <scope>NUCLEOTIDE SEQUENCE [LARGE SCALE GENOMIC DNA]</scope>
    <source>
        <strain evidence="2 3">DSM 100556</strain>
    </source>
</reference>
<evidence type="ECO:0000313" key="2">
    <source>
        <dbReference type="EMBL" id="TCL59975.1"/>
    </source>
</evidence>
<dbReference type="AlphaFoldDB" id="A0A4R1R3H9"/>
<keyword evidence="1" id="KW-0812">Transmembrane</keyword>
<gene>
    <name evidence="2" type="ORF">EDD76_103166</name>
</gene>
<protein>
    <submittedName>
        <fullName evidence="2">Uncharacterized protein</fullName>
    </submittedName>
</protein>
<keyword evidence="1" id="KW-1133">Transmembrane helix</keyword>
<organism evidence="2 3">
    <name type="scientific">Kineothrix alysoides</name>
    <dbReference type="NCBI Taxonomy" id="1469948"/>
    <lineage>
        <taxon>Bacteria</taxon>
        <taxon>Bacillati</taxon>
        <taxon>Bacillota</taxon>
        <taxon>Clostridia</taxon>
        <taxon>Lachnospirales</taxon>
        <taxon>Lachnospiraceae</taxon>
        <taxon>Kineothrix</taxon>
    </lineage>
</organism>
<keyword evidence="1" id="KW-0472">Membrane</keyword>
<evidence type="ECO:0000256" key="1">
    <source>
        <dbReference type="SAM" id="Phobius"/>
    </source>
</evidence>
<dbReference type="EMBL" id="SLUO01000003">
    <property type="protein sequence ID" value="TCL59975.1"/>
    <property type="molecule type" value="Genomic_DNA"/>
</dbReference>
<feature type="transmembrane region" description="Helical" evidence="1">
    <location>
        <begin position="20"/>
        <end position="44"/>
    </location>
</feature>
<name>A0A4R1R3H9_9FIRM</name>
<comment type="caution">
    <text evidence="2">The sequence shown here is derived from an EMBL/GenBank/DDBJ whole genome shotgun (WGS) entry which is preliminary data.</text>
</comment>